<name>A0A8H8S0V8_9HELO</name>
<dbReference type="SMART" id="SM00225">
    <property type="entry name" value="BTB"/>
    <property type="match status" value="1"/>
</dbReference>
<evidence type="ECO:0000313" key="4">
    <source>
        <dbReference type="Proteomes" id="UP000443090"/>
    </source>
</evidence>
<dbReference type="SUPFAM" id="SSF54695">
    <property type="entry name" value="POZ domain"/>
    <property type="match status" value="1"/>
</dbReference>
<dbReference type="Gene3D" id="3.30.710.10">
    <property type="entry name" value="Potassium Channel Kv1.1, Chain A"/>
    <property type="match status" value="1"/>
</dbReference>
<gene>
    <name evidence="3" type="ORF">LOCC1_G003360</name>
</gene>
<evidence type="ECO:0000313" key="3">
    <source>
        <dbReference type="EMBL" id="TVY44544.1"/>
    </source>
</evidence>
<dbReference type="CDD" id="cd18186">
    <property type="entry name" value="BTB_POZ_ZBTB_KLHL-like"/>
    <property type="match status" value="1"/>
</dbReference>
<dbReference type="PANTHER" id="PTHR47843:SF2">
    <property type="entry name" value="BTB DOMAIN-CONTAINING PROTEIN"/>
    <property type="match status" value="1"/>
</dbReference>
<feature type="region of interest" description="Disordered" evidence="1">
    <location>
        <begin position="1"/>
        <end position="38"/>
    </location>
</feature>
<feature type="domain" description="BTB" evidence="2">
    <location>
        <begin position="58"/>
        <end position="128"/>
    </location>
</feature>
<accession>A0A8H8S0V8</accession>
<keyword evidence="4" id="KW-1185">Reference proteome</keyword>
<dbReference type="AlphaFoldDB" id="A0A8H8S0V8"/>
<evidence type="ECO:0000256" key="1">
    <source>
        <dbReference type="SAM" id="MobiDB-lite"/>
    </source>
</evidence>
<proteinExistence type="predicted"/>
<reference evidence="3 4" key="1">
    <citation type="submission" date="2018-05" db="EMBL/GenBank/DDBJ databases">
        <title>Genome sequencing and assembly of the regulated plant pathogen Lachnellula willkommii and related sister species for the development of diagnostic species identification markers.</title>
        <authorList>
            <person name="Giroux E."/>
            <person name="Bilodeau G."/>
        </authorList>
    </citation>
    <scope>NUCLEOTIDE SEQUENCE [LARGE SCALE GENOMIC DNA]</scope>
    <source>
        <strain evidence="3 4">CBS 160.35</strain>
    </source>
</reference>
<sequence>MPPEQTRKAAEDSPSVLEASKRVQRSEKEKGSRPSFLDATEMVKINVFESPSNDNKEDDEGVNSAEVTKKTFLVHKAILCHYSSFFNAAFNGGFAEDAAQELDLPDTGPILFSIFVEWIYSQRVTMSITTWNNDILTLTKLWVLADRCLVPRLQNETLGYIEDSRVTWKWKFCPASVCAYVYDSTTDRSPLRQYLADLYSHDICLVNLPPPMLADIITCTVKHLRVPESNVRRVGYTLCEEQLRRYYVPLRT</sequence>
<feature type="compositionally biased region" description="Basic and acidic residues" evidence="1">
    <location>
        <begin position="19"/>
        <end position="32"/>
    </location>
</feature>
<dbReference type="PANTHER" id="PTHR47843">
    <property type="entry name" value="BTB DOMAIN-CONTAINING PROTEIN-RELATED"/>
    <property type="match status" value="1"/>
</dbReference>
<comment type="caution">
    <text evidence="3">The sequence shown here is derived from an EMBL/GenBank/DDBJ whole genome shotgun (WGS) entry which is preliminary data.</text>
</comment>
<dbReference type="InterPro" id="IPR000210">
    <property type="entry name" value="BTB/POZ_dom"/>
</dbReference>
<evidence type="ECO:0000259" key="2">
    <source>
        <dbReference type="PROSITE" id="PS50097"/>
    </source>
</evidence>
<protein>
    <recommendedName>
        <fullName evidence="2">BTB domain-containing protein</fullName>
    </recommendedName>
</protein>
<dbReference type="EMBL" id="QGMI01000229">
    <property type="protein sequence ID" value="TVY44544.1"/>
    <property type="molecule type" value="Genomic_DNA"/>
</dbReference>
<dbReference type="OrthoDB" id="3560540at2759"/>
<feature type="compositionally biased region" description="Basic and acidic residues" evidence="1">
    <location>
        <begin position="1"/>
        <end position="11"/>
    </location>
</feature>
<dbReference type="Pfam" id="PF00651">
    <property type="entry name" value="BTB"/>
    <property type="match status" value="1"/>
</dbReference>
<organism evidence="3 4">
    <name type="scientific">Lachnellula occidentalis</name>
    <dbReference type="NCBI Taxonomy" id="215460"/>
    <lineage>
        <taxon>Eukaryota</taxon>
        <taxon>Fungi</taxon>
        <taxon>Dikarya</taxon>
        <taxon>Ascomycota</taxon>
        <taxon>Pezizomycotina</taxon>
        <taxon>Leotiomycetes</taxon>
        <taxon>Helotiales</taxon>
        <taxon>Lachnaceae</taxon>
        <taxon>Lachnellula</taxon>
    </lineage>
</organism>
<dbReference type="InterPro" id="IPR011333">
    <property type="entry name" value="SKP1/BTB/POZ_sf"/>
</dbReference>
<dbReference type="Proteomes" id="UP000443090">
    <property type="component" value="Unassembled WGS sequence"/>
</dbReference>
<dbReference type="PROSITE" id="PS50097">
    <property type="entry name" value="BTB"/>
    <property type="match status" value="1"/>
</dbReference>